<feature type="region of interest" description="Disordered" evidence="1">
    <location>
        <begin position="1"/>
        <end position="21"/>
    </location>
</feature>
<dbReference type="EMBL" id="BSYR01000006">
    <property type="protein sequence ID" value="GMI68758.1"/>
    <property type="molecule type" value="Genomic_DNA"/>
</dbReference>
<name>A0A9W7H100_HIBTR</name>
<protein>
    <submittedName>
        <fullName evidence="2">Uncharacterized protein</fullName>
    </submittedName>
</protein>
<dbReference type="AlphaFoldDB" id="A0A9W7H100"/>
<proteinExistence type="predicted"/>
<gene>
    <name evidence="2" type="ORF">HRI_000545100</name>
</gene>
<dbReference type="PANTHER" id="PTHR33696:SF20">
    <property type="entry name" value="DUF688 FAMILY PROTEIN"/>
    <property type="match status" value="1"/>
</dbReference>
<evidence type="ECO:0000313" key="2">
    <source>
        <dbReference type="EMBL" id="GMI68758.1"/>
    </source>
</evidence>
<comment type="caution">
    <text evidence="2">The sequence shown here is derived from an EMBL/GenBank/DDBJ whole genome shotgun (WGS) entry which is preliminary data.</text>
</comment>
<accession>A0A9W7H100</accession>
<dbReference type="Proteomes" id="UP001165190">
    <property type="component" value="Unassembled WGS sequence"/>
</dbReference>
<evidence type="ECO:0000256" key="1">
    <source>
        <dbReference type="SAM" id="MobiDB-lite"/>
    </source>
</evidence>
<evidence type="ECO:0000313" key="3">
    <source>
        <dbReference type="Proteomes" id="UP001165190"/>
    </source>
</evidence>
<sequence length="159" mass="17600">MSHKKVHSQGNVPFSWEDKPGVSKSSKVIHCDHRCCPVDVGSYGLTGGGSSKIFVHEKKVPPPPPFPKRSASGKGLRWWVQDPFLAAYKECTKSGGNGKLSSENGGSKLARKKKIGFSCKESSDVRDDNLVRLSNLPPLPKDGIRRRREFVYPLRTLLK</sequence>
<organism evidence="2 3">
    <name type="scientific">Hibiscus trionum</name>
    <name type="common">Flower of an hour</name>
    <dbReference type="NCBI Taxonomy" id="183268"/>
    <lineage>
        <taxon>Eukaryota</taxon>
        <taxon>Viridiplantae</taxon>
        <taxon>Streptophyta</taxon>
        <taxon>Embryophyta</taxon>
        <taxon>Tracheophyta</taxon>
        <taxon>Spermatophyta</taxon>
        <taxon>Magnoliopsida</taxon>
        <taxon>eudicotyledons</taxon>
        <taxon>Gunneridae</taxon>
        <taxon>Pentapetalae</taxon>
        <taxon>rosids</taxon>
        <taxon>malvids</taxon>
        <taxon>Malvales</taxon>
        <taxon>Malvaceae</taxon>
        <taxon>Malvoideae</taxon>
        <taxon>Hibiscus</taxon>
    </lineage>
</organism>
<reference evidence="2" key="1">
    <citation type="submission" date="2023-05" db="EMBL/GenBank/DDBJ databases">
        <title>Genome and transcriptome analyses reveal genes involved in the formation of fine ridges on petal epidermal cells in Hibiscus trionum.</title>
        <authorList>
            <person name="Koshimizu S."/>
            <person name="Masuda S."/>
            <person name="Ishii T."/>
            <person name="Shirasu K."/>
            <person name="Hoshino A."/>
            <person name="Arita M."/>
        </authorList>
    </citation>
    <scope>NUCLEOTIDE SEQUENCE</scope>
    <source>
        <strain evidence="2">Hamamatsu line</strain>
    </source>
</reference>
<dbReference type="OrthoDB" id="745459at2759"/>
<dbReference type="PANTHER" id="PTHR33696">
    <property type="entry name" value="T22J18.15-RELATED"/>
    <property type="match status" value="1"/>
</dbReference>
<keyword evidence="3" id="KW-1185">Reference proteome</keyword>